<dbReference type="InterPro" id="IPR009049">
    <property type="entry name" value="Argininosuccinate_lyase"/>
</dbReference>
<keyword evidence="4 5" id="KW-0028">Amino-acid biosynthesis</keyword>
<dbReference type="FunFam" id="1.10.40.30:FF:000001">
    <property type="entry name" value="Argininosuccinate lyase"/>
    <property type="match status" value="1"/>
</dbReference>
<evidence type="ECO:0000256" key="4">
    <source>
        <dbReference type="ARBA" id="ARBA00022605"/>
    </source>
</evidence>
<organism evidence="8 9">
    <name type="scientific">Aerophobetes bacterium</name>
    <dbReference type="NCBI Taxonomy" id="2030807"/>
    <lineage>
        <taxon>Bacteria</taxon>
        <taxon>Candidatus Aerophobota</taxon>
    </lineage>
</organism>
<evidence type="ECO:0000256" key="3">
    <source>
        <dbReference type="ARBA" id="ARBA00022571"/>
    </source>
</evidence>
<dbReference type="PANTHER" id="PTHR43814">
    <property type="entry name" value="ARGININOSUCCINATE LYASE"/>
    <property type="match status" value="1"/>
</dbReference>
<dbReference type="Pfam" id="PF14698">
    <property type="entry name" value="ASL_C2"/>
    <property type="match status" value="1"/>
</dbReference>
<dbReference type="GO" id="GO:0004056">
    <property type="term" value="F:argininosuccinate lyase activity"/>
    <property type="evidence" value="ECO:0007669"/>
    <property type="project" value="UniProtKB-UniRule"/>
</dbReference>
<comment type="subcellular location">
    <subcellularLocation>
        <location evidence="5">Cytoplasm</location>
    </subcellularLocation>
</comment>
<dbReference type="AlphaFoldDB" id="A0A523QFY9"/>
<proteinExistence type="inferred from homology"/>
<comment type="caution">
    <text evidence="8">The sequence shown here is derived from an EMBL/GenBank/DDBJ whole genome shotgun (WGS) entry which is preliminary data.</text>
</comment>
<gene>
    <name evidence="5 8" type="primary">argH</name>
    <name evidence="8" type="ORF">E3J95_06845</name>
</gene>
<dbReference type="Pfam" id="PF00206">
    <property type="entry name" value="Lyase_1"/>
    <property type="match status" value="1"/>
</dbReference>
<reference evidence="8 9" key="1">
    <citation type="submission" date="2019-03" db="EMBL/GenBank/DDBJ databases">
        <title>Metabolic potential of uncultured bacteria and archaea associated with petroleum seepage in deep-sea sediments.</title>
        <authorList>
            <person name="Dong X."/>
            <person name="Hubert C."/>
        </authorList>
    </citation>
    <scope>NUCLEOTIDE SEQUENCE [LARGE SCALE GENOMIC DNA]</scope>
    <source>
        <strain evidence="8">E44_bin92</strain>
    </source>
</reference>
<evidence type="ECO:0000313" key="8">
    <source>
        <dbReference type="EMBL" id="TES84332.1"/>
    </source>
</evidence>
<keyword evidence="3 5" id="KW-0055">Arginine biosynthesis</keyword>
<evidence type="ECO:0000256" key="1">
    <source>
        <dbReference type="ARBA" id="ARBA00004941"/>
    </source>
</evidence>
<dbReference type="PANTHER" id="PTHR43814:SF1">
    <property type="entry name" value="ARGININOSUCCINATE LYASE"/>
    <property type="match status" value="1"/>
</dbReference>
<comment type="similarity">
    <text evidence="5">Belongs to the lyase 1 family. Argininosuccinate lyase subfamily.</text>
</comment>
<feature type="domain" description="Argininosuccinate lyase C-terminal" evidence="7">
    <location>
        <begin position="363"/>
        <end position="429"/>
    </location>
</feature>
<dbReference type="HAMAP" id="MF_00006">
    <property type="entry name" value="Arg_succ_lyase"/>
    <property type="match status" value="1"/>
</dbReference>
<keyword evidence="5" id="KW-0963">Cytoplasm</keyword>
<name>A0A523QFY9_UNCAE</name>
<evidence type="ECO:0000259" key="7">
    <source>
        <dbReference type="Pfam" id="PF14698"/>
    </source>
</evidence>
<dbReference type="PRINTS" id="PR00145">
    <property type="entry name" value="ARGSUCLYASE"/>
</dbReference>
<dbReference type="EMBL" id="SOKU01000336">
    <property type="protein sequence ID" value="TES84332.1"/>
    <property type="molecule type" value="Genomic_DNA"/>
</dbReference>
<sequence length="458" mass="52674">MSLWQGRFKEGTDKLVQEFTSSIAVDRKLYKYDIMGSIAHTKMLAKCGIISSKEANKIIQTLEAIQKDIQSGRLTLDGKEDIHLGIEEEIIRRLGKTGEKLHTARSRNDQIALDERLYLRDEIGQILDLIVDFQKTHFQLAKCYSEVILPGYTHLQYAQPILLSHYFLAYFWMLQRDKERLKSCLERVNVMPLGAGALAGTSLPIDRDYVADLLDFPKITENSVDTVSDRDYLLEFLGASAVLMMHLSRLSEDLILWSSSPFGFIEIRDAFATGSSLIPHKKNPDVAELIRGKTGRVYGSLMSLLTVMKGLPLSYNRDMQEDKLPLLETVEIVRESLRIYTQILKNIRINAEQMEKEAREGFFASTDLVDYLVQRGVPFREAHQLLGRIVRHCLKTERRFEDLSLEEYRRFSSLFEKDLFERMKLEECVFTKESAGGTGKRSLKIQMELAKQRLEETI</sequence>
<dbReference type="Gene3D" id="1.10.40.30">
    <property type="entry name" value="Fumarase/aspartase (C-terminal domain)"/>
    <property type="match status" value="1"/>
</dbReference>
<evidence type="ECO:0000313" key="9">
    <source>
        <dbReference type="Proteomes" id="UP000320781"/>
    </source>
</evidence>
<dbReference type="GO" id="GO:0005829">
    <property type="term" value="C:cytosol"/>
    <property type="evidence" value="ECO:0007669"/>
    <property type="project" value="TreeGrafter"/>
</dbReference>
<dbReference type="NCBIfam" id="TIGR00838">
    <property type="entry name" value="argH"/>
    <property type="match status" value="1"/>
</dbReference>
<evidence type="ECO:0000256" key="5">
    <source>
        <dbReference type="HAMAP-Rule" id="MF_00006"/>
    </source>
</evidence>
<dbReference type="CDD" id="cd01359">
    <property type="entry name" value="Argininosuccinate_lyase"/>
    <property type="match status" value="1"/>
</dbReference>
<dbReference type="PRINTS" id="PR00149">
    <property type="entry name" value="FUMRATELYASE"/>
</dbReference>
<dbReference type="InterPro" id="IPR024083">
    <property type="entry name" value="Fumarase/histidase_N"/>
</dbReference>
<accession>A0A523QFY9</accession>
<dbReference type="InterPro" id="IPR029419">
    <property type="entry name" value="Arg_succ_lyase_C"/>
</dbReference>
<evidence type="ECO:0000256" key="2">
    <source>
        <dbReference type="ARBA" id="ARBA00012338"/>
    </source>
</evidence>
<comment type="pathway">
    <text evidence="1 5">Amino-acid biosynthesis; L-arginine biosynthesis; L-arginine from L-ornithine and carbamoyl phosphate: step 3/3.</text>
</comment>
<dbReference type="InterPro" id="IPR022761">
    <property type="entry name" value="Fumarate_lyase_N"/>
</dbReference>
<dbReference type="EC" id="4.3.2.1" evidence="2 5"/>
<dbReference type="Gene3D" id="1.10.275.10">
    <property type="entry name" value="Fumarase/aspartase (N-terminal domain)"/>
    <property type="match status" value="1"/>
</dbReference>
<dbReference type="Gene3D" id="1.20.200.10">
    <property type="entry name" value="Fumarase/aspartase (Central domain)"/>
    <property type="match status" value="1"/>
</dbReference>
<dbReference type="InterPro" id="IPR008948">
    <property type="entry name" value="L-Aspartase-like"/>
</dbReference>
<keyword evidence="5 8" id="KW-0456">Lyase</keyword>
<dbReference type="Proteomes" id="UP000320781">
    <property type="component" value="Unassembled WGS sequence"/>
</dbReference>
<dbReference type="FunFam" id="1.20.200.10:FF:000015">
    <property type="entry name" value="argininosuccinate lyase isoform X2"/>
    <property type="match status" value="1"/>
</dbReference>
<comment type="catalytic activity">
    <reaction evidence="5">
        <text>2-(N(omega)-L-arginino)succinate = fumarate + L-arginine</text>
        <dbReference type="Rhea" id="RHEA:24020"/>
        <dbReference type="ChEBI" id="CHEBI:29806"/>
        <dbReference type="ChEBI" id="CHEBI:32682"/>
        <dbReference type="ChEBI" id="CHEBI:57472"/>
        <dbReference type="EC" id="4.3.2.1"/>
    </reaction>
</comment>
<feature type="domain" description="Fumarate lyase N-terminal" evidence="6">
    <location>
        <begin position="6"/>
        <end position="299"/>
    </location>
</feature>
<protein>
    <recommendedName>
        <fullName evidence="2 5">Argininosuccinate lyase</fullName>
        <shortName evidence="5">ASAL</shortName>
        <ecNumber evidence="2 5">4.3.2.1</ecNumber>
    </recommendedName>
    <alternativeName>
        <fullName evidence="5">Arginosuccinase</fullName>
    </alternativeName>
</protein>
<dbReference type="SUPFAM" id="SSF48557">
    <property type="entry name" value="L-aspartase-like"/>
    <property type="match status" value="1"/>
</dbReference>
<dbReference type="InterPro" id="IPR000362">
    <property type="entry name" value="Fumarate_lyase_fam"/>
</dbReference>
<dbReference type="UniPathway" id="UPA00068">
    <property type="reaction ID" value="UER00114"/>
</dbReference>
<evidence type="ECO:0000259" key="6">
    <source>
        <dbReference type="Pfam" id="PF00206"/>
    </source>
</evidence>
<dbReference type="GO" id="GO:0042450">
    <property type="term" value="P:L-arginine biosynthetic process via ornithine"/>
    <property type="evidence" value="ECO:0007669"/>
    <property type="project" value="UniProtKB-UniRule"/>
</dbReference>